<protein>
    <submittedName>
        <fullName evidence="2">Uncharacterized protein</fullName>
    </submittedName>
</protein>
<gene>
    <name evidence="2" type="ORF">PL2TA16_00645</name>
</gene>
<dbReference type="GeneID" id="29921820"/>
<dbReference type="AlphaFoldDB" id="V4HUZ0"/>
<proteinExistence type="predicted"/>
<dbReference type="InterPro" id="IPR046034">
    <property type="entry name" value="DUF5992"/>
</dbReference>
<dbReference type="EMBL" id="AUSV01000013">
    <property type="protein sequence ID" value="ESP94645.1"/>
    <property type="molecule type" value="Genomic_DNA"/>
</dbReference>
<comment type="caution">
    <text evidence="2">The sequence shown here is derived from an EMBL/GenBank/DDBJ whole genome shotgun (WGS) entry which is preliminary data.</text>
</comment>
<accession>V4HUZ0</accession>
<sequence>MKYLGILTLAMAPFFSQAGYEIKGATITKVSLSNHSAPGVVFIRAEGGTEIDPKHSCAATSWSFAHKVEDNEISRSIYSMLLTAKATNAKVNLIGSGDCRIGYGVETLFTIAFED</sequence>
<reference evidence="2 3" key="1">
    <citation type="submission" date="2013-07" db="EMBL/GenBank/DDBJ databases">
        <title>Draft genome sequence of Pseudoalteromonas luteoviolacea 2ta16.</title>
        <authorList>
            <person name="Allen E.E."/>
            <person name="Azam F."/>
            <person name="Podell S."/>
        </authorList>
    </citation>
    <scope>NUCLEOTIDE SEQUENCE [LARGE SCALE GENOMIC DNA]</scope>
    <source>
        <strain evidence="2 3">2ta16</strain>
    </source>
</reference>
<evidence type="ECO:0000313" key="2">
    <source>
        <dbReference type="EMBL" id="ESP94645.1"/>
    </source>
</evidence>
<dbReference type="PATRIC" id="fig|1353533.3.peg.1083"/>
<keyword evidence="1" id="KW-0732">Signal</keyword>
<dbReference type="Pfam" id="PF19454">
    <property type="entry name" value="DUF5992"/>
    <property type="match status" value="1"/>
</dbReference>
<feature type="signal peptide" evidence="1">
    <location>
        <begin position="1"/>
        <end position="18"/>
    </location>
</feature>
<dbReference type="RefSeq" id="WP_023398033.1">
    <property type="nucleotide sequence ID" value="NZ_AUSV01000013.1"/>
</dbReference>
<dbReference type="Proteomes" id="UP000017820">
    <property type="component" value="Unassembled WGS sequence"/>
</dbReference>
<name>V4HUZ0_PSEL2</name>
<evidence type="ECO:0000313" key="3">
    <source>
        <dbReference type="Proteomes" id="UP000017820"/>
    </source>
</evidence>
<evidence type="ECO:0000256" key="1">
    <source>
        <dbReference type="SAM" id="SignalP"/>
    </source>
</evidence>
<organism evidence="2 3">
    <name type="scientific">Pseudoalteromonas luteoviolacea (strain 2ta16)</name>
    <dbReference type="NCBI Taxonomy" id="1353533"/>
    <lineage>
        <taxon>Bacteria</taxon>
        <taxon>Pseudomonadati</taxon>
        <taxon>Pseudomonadota</taxon>
        <taxon>Gammaproteobacteria</taxon>
        <taxon>Alteromonadales</taxon>
        <taxon>Pseudoalteromonadaceae</taxon>
        <taxon>Pseudoalteromonas</taxon>
    </lineage>
</organism>
<feature type="chain" id="PRO_5004719194" evidence="1">
    <location>
        <begin position="19"/>
        <end position="115"/>
    </location>
</feature>